<keyword evidence="8" id="KW-1185">Reference proteome</keyword>
<dbReference type="SUPFAM" id="SSF54534">
    <property type="entry name" value="FKBP-like"/>
    <property type="match status" value="1"/>
</dbReference>
<evidence type="ECO:0000256" key="5">
    <source>
        <dbReference type="PROSITE-ProRule" id="PRU00277"/>
    </source>
</evidence>
<evidence type="ECO:0000259" key="6">
    <source>
        <dbReference type="PROSITE" id="PS50059"/>
    </source>
</evidence>
<comment type="caution">
    <text evidence="7">The sequence shown here is derived from an EMBL/GenBank/DDBJ whole genome shotgun (WGS) entry which is preliminary data.</text>
</comment>
<dbReference type="PANTHER" id="PTHR10516:SF443">
    <property type="entry name" value="FK506-BINDING PROTEIN 59-RELATED"/>
    <property type="match status" value="1"/>
</dbReference>
<gene>
    <name evidence="7" type="ORF">CYCCA115_LOCUS5678</name>
</gene>
<dbReference type="PROSITE" id="PS50059">
    <property type="entry name" value="FKBP_PPIASE"/>
    <property type="match status" value="1"/>
</dbReference>
<evidence type="ECO:0000313" key="7">
    <source>
        <dbReference type="EMBL" id="CAJ1937488.1"/>
    </source>
</evidence>
<proteinExistence type="predicted"/>
<evidence type="ECO:0000256" key="3">
    <source>
        <dbReference type="ARBA" id="ARBA00023110"/>
    </source>
</evidence>
<dbReference type="Proteomes" id="UP001295423">
    <property type="component" value="Unassembled WGS sequence"/>
</dbReference>
<dbReference type="Gene3D" id="3.10.50.40">
    <property type="match status" value="1"/>
</dbReference>
<accession>A0AAD2CL42</accession>
<dbReference type="GO" id="GO:0003755">
    <property type="term" value="F:peptidyl-prolyl cis-trans isomerase activity"/>
    <property type="evidence" value="ECO:0007669"/>
    <property type="project" value="UniProtKB-KW"/>
</dbReference>
<comment type="catalytic activity">
    <reaction evidence="1 5">
        <text>[protein]-peptidylproline (omega=180) = [protein]-peptidylproline (omega=0)</text>
        <dbReference type="Rhea" id="RHEA:16237"/>
        <dbReference type="Rhea" id="RHEA-COMP:10747"/>
        <dbReference type="Rhea" id="RHEA-COMP:10748"/>
        <dbReference type="ChEBI" id="CHEBI:83833"/>
        <dbReference type="ChEBI" id="CHEBI:83834"/>
        <dbReference type="EC" id="5.2.1.8"/>
    </reaction>
</comment>
<dbReference type="EMBL" id="CAKOGP040000657">
    <property type="protein sequence ID" value="CAJ1937488.1"/>
    <property type="molecule type" value="Genomic_DNA"/>
</dbReference>
<dbReference type="InterPro" id="IPR050689">
    <property type="entry name" value="FKBP-type_PPIase"/>
</dbReference>
<sequence length="126" mass="13410">MGVTKETIMEGDGKTFPKQGDQLTMHYTGTLTNGGKQFDSSVSRGRPFQFVIGIGQVIQGWDEGVIQMSLGEKANLQISSDFGYGARGAPGAIPPNADLTFEVELLAIGTNKAPGFSDEGSYCQIM</sequence>
<keyword evidence="4 5" id="KW-0413">Isomerase</keyword>
<dbReference type="FunFam" id="3.10.50.40:FF:000025">
    <property type="entry name" value="Peptidylprolyl isomerase"/>
    <property type="match status" value="1"/>
</dbReference>
<keyword evidence="3 5" id="KW-0697">Rotamase</keyword>
<evidence type="ECO:0000256" key="2">
    <source>
        <dbReference type="ARBA" id="ARBA00013194"/>
    </source>
</evidence>
<dbReference type="PANTHER" id="PTHR10516">
    <property type="entry name" value="PEPTIDYL-PROLYL CIS-TRANS ISOMERASE"/>
    <property type="match status" value="1"/>
</dbReference>
<evidence type="ECO:0000256" key="1">
    <source>
        <dbReference type="ARBA" id="ARBA00000971"/>
    </source>
</evidence>
<protein>
    <recommendedName>
        <fullName evidence="2 5">peptidylprolyl isomerase</fullName>
        <ecNumber evidence="2 5">5.2.1.8</ecNumber>
    </recommendedName>
</protein>
<evidence type="ECO:0000313" key="8">
    <source>
        <dbReference type="Proteomes" id="UP001295423"/>
    </source>
</evidence>
<dbReference type="Pfam" id="PF00254">
    <property type="entry name" value="FKBP_C"/>
    <property type="match status" value="1"/>
</dbReference>
<reference evidence="7" key="1">
    <citation type="submission" date="2023-08" db="EMBL/GenBank/DDBJ databases">
        <authorList>
            <person name="Audoor S."/>
            <person name="Bilcke G."/>
        </authorList>
    </citation>
    <scope>NUCLEOTIDE SEQUENCE</scope>
</reference>
<name>A0AAD2CL42_9STRA</name>
<dbReference type="EC" id="5.2.1.8" evidence="2 5"/>
<dbReference type="InterPro" id="IPR046357">
    <property type="entry name" value="PPIase_dom_sf"/>
</dbReference>
<dbReference type="InterPro" id="IPR001179">
    <property type="entry name" value="PPIase_FKBP_dom"/>
</dbReference>
<feature type="domain" description="PPIase FKBP-type" evidence="6">
    <location>
        <begin position="20"/>
        <end position="109"/>
    </location>
</feature>
<dbReference type="GO" id="GO:0005737">
    <property type="term" value="C:cytoplasm"/>
    <property type="evidence" value="ECO:0007669"/>
    <property type="project" value="TreeGrafter"/>
</dbReference>
<evidence type="ECO:0000256" key="4">
    <source>
        <dbReference type="ARBA" id="ARBA00023235"/>
    </source>
</evidence>
<organism evidence="7 8">
    <name type="scientific">Cylindrotheca closterium</name>
    <dbReference type="NCBI Taxonomy" id="2856"/>
    <lineage>
        <taxon>Eukaryota</taxon>
        <taxon>Sar</taxon>
        <taxon>Stramenopiles</taxon>
        <taxon>Ochrophyta</taxon>
        <taxon>Bacillariophyta</taxon>
        <taxon>Bacillariophyceae</taxon>
        <taxon>Bacillariophycidae</taxon>
        <taxon>Bacillariales</taxon>
        <taxon>Bacillariaceae</taxon>
        <taxon>Cylindrotheca</taxon>
    </lineage>
</organism>
<dbReference type="AlphaFoldDB" id="A0AAD2CL42"/>